<dbReference type="GO" id="GO:0016779">
    <property type="term" value="F:nucleotidyltransferase activity"/>
    <property type="evidence" value="ECO:0007669"/>
    <property type="project" value="InterPro"/>
</dbReference>
<dbReference type="CDD" id="cd05403">
    <property type="entry name" value="NT_KNTase_like"/>
    <property type="match status" value="1"/>
</dbReference>
<dbReference type="eggNOG" id="arCOG01203">
    <property type="taxonomic scope" value="Archaea"/>
</dbReference>
<dbReference type="OrthoDB" id="9287at2157"/>
<dbReference type="InterPro" id="IPR052548">
    <property type="entry name" value="Type_VII_TA_antitoxin"/>
</dbReference>
<dbReference type="KEGG" id="sto:STK_00370"/>
<dbReference type="InterPro" id="IPR002934">
    <property type="entry name" value="Polymerase_NTP_transf_dom"/>
</dbReference>
<proteinExistence type="predicted"/>
<dbReference type="PANTHER" id="PTHR33933">
    <property type="entry name" value="NUCLEOTIDYLTRANSFERASE"/>
    <property type="match status" value="1"/>
</dbReference>
<evidence type="ECO:0000313" key="3">
    <source>
        <dbReference type="Proteomes" id="UP000001015"/>
    </source>
</evidence>
<accession>Q977A5</accession>
<dbReference type="Pfam" id="PF01909">
    <property type="entry name" value="NTP_transf_2"/>
    <property type="match status" value="1"/>
</dbReference>
<protein>
    <recommendedName>
        <fullName evidence="1">Polymerase nucleotidyl transferase domain-containing protein</fullName>
    </recommendedName>
</protein>
<dbReference type="Proteomes" id="UP000001015">
    <property type="component" value="Chromosome"/>
</dbReference>
<evidence type="ECO:0000259" key="1">
    <source>
        <dbReference type="Pfam" id="PF01909"/>
    </source>
</evidence>
<dbReference type="EMBL" id="BA000023">
    <property type="protein sequence ID" value="BAB64989.1"/>
    <property type="molecule type" value="Genomic_DNA"/>
</dbReference>
<keyword evidence="3" id="KW-1185">Reference proteome</keyword>
<dbReference type="STRING" id="273063.STK_00370"/>
<dbReference type="SUPFAM" id="SSF81301">
    <property type="entry name" value="Nucleotidyltransferase"/>
    <property type="match status" value="1"/>
</dbReference>
<dbReference type="RefSeq" id="WP_010977971.1">
    <property type="nucleotide sequence ID" value="NC_003106.2"/>
</dbReference>
<dbReference type="InterPro" id="IPR043519">
    <property type="entry name" value="NT_sf"/>
</dbReference>
<organism evidence="2 3">
    <name type="scientific">Sulfurisphaera tokodaii (strain DSM 16993 / JCM 10545 / NBRC 100140 / 7)</name>
    <name type="common">Sulfolobus tokodaii</name>
    <dbReference type="NCBI Taxonomy" id="273063"/>
    <lineage>
        <taxon>Archaea</taxon>
        <taxon>Thermoproteota</taxon>
        <taxon>Thermoprotei</taxon>
        <taxon>Sulfolobales</taxon>
        <taxon>Sulfolobaceae</taxon>
        <taxon>Sulfurisphaera</taxon>
    </lineage>
</organism>
<sequence length="157" mass="18524">MDKELVDAFLKVYGDDLISLVLFGSYARGEQRRDSDIDLLIVLKEIKDRYEVMRKFLLAEDILENTLYPKLREKGFEPYISPIIYDVKTATKFRPLYMLMIFEAKILYDREGIMSKTLERIRRRLEELGAKREKFGRGYVVTLTKVKPGEVVDFELI</sequence>
<evidence type="ECO:0000313" key="2">
    <source>
        <dbReference type="EMBL" id="BAB64989.1"/>
    </source>
</evidence>
<dbReference type="GeneID" id="1457913"/>
<gene>
    <name evidence="2" type="primary">ST0037</name>
    <name evidence="2" type="ordered locus">STK_00370</name>
</gene>
<dbReference type="PANTHER" id="PTHR33933:SF1">
    <property type="entry name" value="PROTEIN ADENYLYLTRANSFERASE MNTA-RELATED"/>
    <property type="match status" value="1"/>
</dbReference>
<dbReference type="Gene3D" id="3.30.460.10">
    <property type="entry name" value="Beta Polymerase, domain 2"/>
    <property type="match status" value="1"/>
</dbReference>
<dbReference type="PATRIC" id="fig|273063.9.peg.55"/>
<reference evidence="3" key="1">
    <citation type="journal article" date="2001" name="DNA Res.">
        <title>Complete genome sequence of an aerobic thermoacidophilic Crenarchaeon, Sulfolobus tokodaii strain7.</title>
        <authorList>
            <person name="Kawarabayasi Y."/>
            <person name="Hino Y."/>
            <person name="Horikawa H."/>
            <person name="Jin-no K."/>
            <person name="Takahashi M."/>
            <person name="Sekine M."/>
            <person name="Baba S."/>
            <person name="Ankai A."/>
            <person name="Kosugi H."/>
            <person name="Hosoyama A."/>
            <person name="Fukui S."/>
            <person name="Nagai Y."/>
            <person name="Nishijima K."/>
            <person name="Otsuka R."/>
            <person name="Nakazawa H."/>
            <person name="Takamiya M."/>
            <person name="Kato Y."/>
            <person name="Yoshizawa T."/>
            <person name="Tanaka T."/>
            <person name="Kudoh Y."/>
            <person name="Yamazaki J."/>
            <person name="Kushida N."/>
            <person name="Oguchi A."/>
            <person name="Aoki K."/>
            <person name="Masuda S."/>
            <person name="Yanagii M."/>
            <person name="Nishimura M."/>
            <person name="Yamagishi A."/>
            <person name="Oshima T."/>
            <person name="Kikuchi H."/>
        </authorList>
    </citation>
    <scope>NUCLEOTIDE SEQUENCE [LARGE SCALE GENOMIC DNA]</scope>
    <source>
        <strain evidence="3">DSM 16993 / JCM 10545 / NBRC 100140 / 7</strain>
    </source>
</reference>
<name>Q977A5_SULTO</name>
<feature type="domain" description="Polymerase nucleotidyl transferase" evidence="1">
    <location>
        <begin position="9"/>
        <end position="103"/>
    </location>
</feature>
<dbReference type="AlphaFoldDB" id="Q977A5"/>